<keyword evidence="2 5" id="KW-0575">Peroxidase</keyword>
<dbReference type="CDD" id="cd00340">
    <property type="entry name" value="GSH_Peroxidase"/>
    <property type="match status" value="1"/>
</dbReference>
<dbReference type="PROSITE" id="PS51355">
    <property type="entry name" value="GLUTATHIONE_PEROXID_3"/>
    <property type="match status" value="1"/>
</dbReference>
<gene>
    <name evidence="8" type="ORF">A9E74_00733</name>
</gene>
<dbReference type="Gene3D" id="3.40.30.10">
    <property type="entry name" value="Glutaredoxin"/>
    <property type="match status" value="1"/>
</dbReference>
<dbReference type="GO" id="GO:0004601">
    <property type="term" value="F:peroxidase activity"/>
    <property type="evidence" value="ECO:0007669"/>
    <property type="project" value="UniProtKB-KW"/>
</dbReference>
<dbReference type="Proteomes" id="UP000094379">
    <property type="component" value="Unassembled WGS sequence"/>
</dbReference>
<evidence type="ECO:0000256" key="1">
    <source>
        <dbReference type="ARBA" id="ARBA00006926"/>
    </source>
</evidence>
<dbReference type="PIRSF" id="PIRSF000303">
    <property type="entry name" value="Glutathion_perox"/>
    <property type="match status" value="1"/>
</dbReference>
<comment type="caution">
    <text evidence="8">The sequence shown here is derived from an EMBL/GenBank/DDBJ whole genome shotgun (WGS) entry which is preliminary data.</text>
</comment>
<evidence type="ECO:0000256" key="5">
    <source>
        <dbReference type="RuleBase" id="RU000499"/>
    </source>
</evidence>
<dbReference type="GO" id="GO:0034599">
    <property type="term" value="P:cellular response to oxidative stress"/>
    <property type="evidence" value="ECO:0007669"/>
    <property type="project" value="TreeGrafter"/>
</dbReference>
<dbReference type="InterPro" id="IPR036249">
    <property type="entry name" value="Thioredoxin-like_sf"/>
</dbReference>
<sequence length="178" mass="19862">MRILFLLISSLMLSFSAQAEESCPEFLNYELPKLHSNETVNLCRVANGKALLVVNTASHCGYTKQFEGLEALHQKYQESGLMVVGFASNDFNQEAKDEAEAERVCRENFGVTFTMIAPSFVTGQKANPVFQEINRQSEQPGWNFSKYLINKDGKVVAAFPSKVEPSDKKLTDAIESLL</sequence>
<dbReference type="PROSITE" id="PS51352">
    <property type="entry name" value="THIOREDOXIN_2"/>
    <property type="match status" value="1"/>
</dbReference>
<evidence type="ECO:0000256" key="4">
    <source>
        <dbReference type="PIRSR" id="PIRSR000303-1"/>
    </source>
</evidence>
<feature type="domain" description="Thioredoxin" evidence="7">
    <location>
        <begin position="6"/>
        <end position="178"/>
    </location>
</feature>
<dbReference type="AlphaFoldDB" id="A0A1E3GUA0"/>
<evidence type="ECO:0000256" key="2">
    <source>
        <dbReference type="ARBA" id="ARBA00022559"/>
    </source>
</evidence>
<dbReference type="SUPFAM" id="SSF52833">
    <property type="entry name" value="Thioredoxin-like"/>
    <property type="match status" value="1"/>
</dbReference>
<dbReference type="PRINTS" id="PR01011">
    <property type="entry name" value="GLUTPROXDASE"/>
</dbReference>
<dbReference type="STRING" id="291169.A9E74_00733"/>
<dbReference type="InterPro" id="IPR000889">
    <property type="entry name" value="Glutathione_peroxidase"/>
</dbReference>
<dbReference type="EMBL" id="MCRI01000004">
    <property type="protein sequence ID" value="ODN67623.1"/>
    <property type="molecule type" value="Genomic_DNA"/>
</dbReference>
<dbReference type="PANTHER" id="PTHR11592">
    <property type="entry name" value="GLUTATHIONE PEROXIDASE"/>
    <property type="match status" value="1"/>
</dbReference>
<reference evidence="8 9" key="1">
    <citation type="submission" date="2016-07" db="EMBL/GenBank/DDBJ databases">
        <title>Draft Genome Sequence of Methylophaga muralis Bur 1.</title>
        <authorList>
            <person name="Vasilenko O.V."/>
            <person name="Doronina N.V."/>
            <person name="Shmareva M.N."/>
            <person name="Tarlachkov S.V."/>
            <person name="Mustakhimov I."/>
            <person name="Trotsenko Y.A."/>
        </authorList>
    </citation>
    <scope>NUCLEOTIDE SEQUENCE [LARGE SCALE GENOMIC DNA]</scope>
    <source>
        <strain evidence="8 9">Bur 1</strain>
    </source>
</reference>
<feature type="chain" id="PRO_5009128694" description="Glutathione peroxidase" evidence="6">
    <location>
        <begin position="20"/>
        <end position="178"/>
    </location>
</feature>
<comment type="similarity">
    <text evidence="1 5">Belongs to the glutathione peroxidase family.</text>
</comment>
<name>A0A1E3GUA0_9GAMM</name>
<evidence type="ECO:0000313" key="9">
    <source>
        <dbReference type="Proteomes" id="UP000094379"/>
    </source>
</evidence>
<keyword evidence="3 5" id="KW-0560">Oxidoreductase</keyword>
<feature type="signal peptide" evidence="6">
    <location>
        <begin position="1"/>
        <end position="19"/>
    </location>
</feature>
<keyword evidence="9" id="KW-1185">Reference proteome</keyword>
<keyword evidence="6" id="KW-0732">Signal</keyword>
<evidence type="ECO:0000259" key="7">
    <source>
        <dbReference type="PROSITE" id="PS51352"/>
    </source>
</evidence>
<protein>
    <recommendedName>
        <fullName evidence="5">Glutathione peroxidase</fullName>
    </recommendedName>
</protein>
<dbReference type="InterPro" id="IPR029759">
    <property type="entry name" value="GPX_AS"/>
</dbReference>
<evidence type="ECO:0000256" key="6">
    <source>
        <dbReference type="SAM" id="SignalP"/>
    </source>
</evidence>
<accession>A0A1E3GUA0</accession>
<dbReference type="PANTHER" id="PTHR11592:SF44">
    <property type="entry name" value="GLUTATHIONE PEROXIDASE"/>
    <property type="match status" value="1"/>
</dbReference>
<proteinExistence type="inferred from homology"/>
<dbReference type="RefSeq" id="WP_069295270.1">
    <property type="nucleotide sequence ID" value="NZ_MCRI01000004.1"/>
</dbReference>
<dbReference type="InterPro" id="IPR013766">
    <property type="entry name" value="Thioredoxin_domain"/>
</dbReference>
<organism evidence="8 9">
    <name type="scientific">Methylophaga muralis</name>
    <dbReference type="NCBI Taxonomy" id="291169"/>
    <lineage>
        <taxon>Bacteria</taxon>
        <taxon>Pseudomonadati</taxon>
        <taxon>Pseudomonadota</taxon>
        <taxon>Gammaproteobacteria</taxon>
        <taxon>Thiotrichales</taxon>
        <taxon>Piscirickettsiaceae</taxon>
        <taxon>Methylophaga</taxon>
    </lineage>
</organism>
<dbReference type="PATRIC" id="fig|291169.3.peg.734"/>
<evidence type="ECO:0000256" key="3">
    <source>
        <dbReference type="ARBA" id="ARBA00023002"/>
    </source>
</evidence>
<dbReference type="PROSITE" id="PS00460">
    <property type="entry name" value="GLUTATHIONE_PEROXID_1"/>
    <property type="match status" value="1"/>
</dbReference>
<evidence type="ECO:0000313" key="8">
    <source>
        <dbReference type="EMBL" id="ODN67623.1"/>
    </source>
</evidence>
<dbReference type="Pfam" id="PF00255">
    <property type="entry name" value="GSHPx"/>
    <property type="match status" value="1"/>
</dbReference>
<feature type="active site" evidence="4">
    <location>
        <position position="60"/>
    </location>
</feature>